<sequence>MEAGYGDGVPDLVKRFVVYFYRHIRERNIREIQSMYEVSFAKLTDRFFKASSWPPANLVAGLVDGDHVFCLLYQEMYFRHLYAVTQPSLQQRVESWQNYQALFNVILRGNVNMQLPNVWLWDMVDEFIYQFQSFAQYRGRLHEKSAEEVALLRKACASGFWDISQVLTYLQALADKSGIAQDLSTSSSEQRLAQTDGYEAQRSNVLKMLGYYSLLGLLRVHSLVGDYHGALKALAPLNPFKRKNLLTPRIAGANITLYYYAGFAYLMQQRYLDAATCFNTILGYIARVKQQYQRSSQYDQILKKNEQLYALLALTLALCPAAQRCVDEVIINTLREKHGDKMHRMVQRGDGLHDELFGYACPKFVTAAPPKLDGSHIGVNTNQEAYRLQLRCFLGQVTTQSTLPGLKQTLKLYTSISLPKLAVLMEQDQAAVRSQLMTLKASSSCKTWSGQGDAAEGTMQPAIDVDFYIDTDPETSVEMVTISDVKPVRRHGEFLARHISKFEDIIRDLNAPPPAATPGATPAARAPSGPSAVAAY</sequence>
<comment type="subunit">
    <text evidence="4">Component of the eukaryotic translation initiation factor 3 (eIF-3) complex.</text>
</comment>
<keyword evidence="1 4" id="KW-0963">Cytoplasm</keyword>
<comment type="subcellular location">
    <subcellularLocation>
        <location evidence="4">Cytoplasm</location>
    </subcellularLocation>
</comment>
<gene>
    <name evidence="6" type="ORF">WJX74_002658</name>
</gene>
<dbReference type="PANTHER" id="PTHR13242">
    <property type="entry name" value="EUKARYOTIC TRANSLATION INITIATION FACTOR 3"/>
    <property type="match status" value="1"/>
</dbReference>
<evidence type="ECO:0000256" key="3">
    <source>
        <dbReference type="ARBA" id="ARBA00022917"/>
    </source>
</evidence>
<accession>A0AAW1S5M8</accession>
<name>A0AAW1S5M8_9CHLO</name>
<dbReference type="HAMAP" id="MF_03011">
    <property type="entry name" value="eIF3l"/>
    <property type="match status" value="1"/>
</dbReference>
<evidence type="ECO:0000256" key="4">
    <source>
        <dbReference type="HAMAP-Rule" id="MF_03011"/>
    </source>
</evidence>
<dbReference type="GO" id="GO:0001732">
    <property type="term" value="P:formation of cytoplasmic translation initiation complex"/>
    <property type="evidence" value="ECO:0007669"/>
    <property type="project" value="UniProtKB-UniRule"/>
</dbReference>
<evidence type="ECO:0000256" key="1">
    <source>
        <dbReference type="ARBA" id="ARBA00022490"/>
    </source>
</evidence>
<dbReference type="PANTHER" id="PTHR13242:SF0">
    <property type="entry name" value="EUKARYOTIC TRANSLATION INITIATION FACTOR 3 SUBUNIT L"/>
    <property type="match status" value="1"/>
</dbReference>
<keyword evidence="2 4" id="KW-0396">Initiation factor</keyword>
<dbReference type="InterPro" id="IPR019382">
    <property type="entry name" value="eIF3l"/>
</dbReference>
<dbReference type="GO" id="GO:0005852">
    <property type="term" value="C:eukaryotic translation initiation factor 3 complex"/>
    <property type="evidence" value="ECO:0007669"/>
    <property type="project" value="UniProtKB-UniRule"/>
</dbReference>
<protein>
    <recommendedName>
        <fullName evidence="4">Eukaryotic translation initiation factor 3 subunit L</fullName>
        <shortName evidence="4">eIF3l</shortName>
    </recommendedName>
</protein>
<comment type="function">
    <text evidence="4">Component of the eukaryotic translation initiation factor 3 (eIF-3) complex, which is involved in protein synthesis of a specialized repertoire of mRNAs and, together with other initiation factors, stimulates binding of mRNA and methionyl-tRNAi to the 40S ribosome. The eIF-3 complex specifically targets and initiates translation of a subset of mRNAs involved in cell proliferation.</text>
</comment>
<proteinExistence type="inferred from homology"/>
<evidence type="ECO:0000256" key="2">
    <source>
        <dbReference type="ARBA" id="ARBA00022540"/>
    </source>
</evidence>
<feature type="region of interest" description="Disordered" evidence="5">
    <location>
        <begin position="510"/>
        <end position="536"/>
    </location>
</feature>
<dbReference type="GO" id="GO:0016282">
    <property type="term" value="C:eukaryotic 43S preinitiation complex"/>
    <property type="evidence" value="ECO:0007669"/>
    <property type="project" value="UniProtKB-UniRule"/>
</dbReference>
<keyword evidence="3 4" id="KW-0648">Protein biosynthesis</keyword>
<dbReference type="Proteomes" id="UP001438707">
    <property type="component" value="Unassembled WGS sequence"/>
</dbReference>
<comment type="similarity">
    <text evidence="4">Belongs to the eIF-3 subunit L family.</text>
</comment>
<organism evidence="6 7">
    <name type="scientific">Apatococcus lobatus</name>
    <dbReference type="NCBI Taxonomy" id="904363"/>
    <lineage>
        <taxon>Eukaryota</taxon>
        <taxon>Viridiplantae</taxon>
        <taxon>Chlorophyta</taxon>
        <taxon>core chlorophytes</taxon>
        <taxon>Trebouxiophyceae</taxon>
        <taxon>Chlorellales</taxon>
        <taxon>Chlorellaceae</taxon>
        <taxon>Apatococcus</taxon>
    </lineage>
</organism>
<evidence type="ECO:0000313" key="7">
    <source>
        <dbReference type="Proteomes" id="UP001438707"/>
    </source>
</evidence>
<dbReference type="GO" id="GO:0003743">
    <property type="term" value="F:translation initiation factor activity"/>
    <property type="evidence" value="ECO:0007669"/>
    <property type="project" value="UniProtKB-UniRule"/>
</dbReference>
<feature type="compositionally biased region" description="Low complexity" evidence="5">
    <location>
        <begin position="517"/>
        <end position="536"/>
    </location>
</feature>
<evidence type="ECO:0000313" key="6">
    <source>
        <dbReference type="EMBL" id="KAK9841257.1"/>
    </source>
</evidence>
<comment type="caution">
    <text evidence="6">The sequence shown here is derived from an EMBL/GenBank/DDBJ whole genome shotgun (WGS) entry which is preliminary data.</text>
</comment>
<dbReference type="EMBL" id="JALJOS010000003">
    <property type="protein sequence ID" value="KAK9841257.1"/>
    <property type="molecule type" value="Genomic_DNA"/>
</dbReference>
<evidence type="ECO:0000256" key="5">
    <source>
        <dbReference type="SAM" id="MobiDB-lite"/>
    </source>
</evidence>
<dbReference type="Pfam" id="PF10255">
    <property type="entry name" value="Paf67"/>
    <property type="match status" value="1"/>
</dbReference>
<dbReference type="GO" id="GO:0033290">
    <property type="term" value="C:eukaryotic 48S preinitiation complex"/>
    <property type="evidence" value="ECO:0007669"/>
    <property type="project" value="UniProtKB-UniRule"/>
</dbReference>
<dbReference type="AlphaFoldDB" id="A0AAW1S5M8"/>
<reference evidence="6 7" key="1">
    <citation type="journal article" date="2024" name="Nat. Commun.">
        <title>Phylogenomics reveals the evolutionary origins of lichenization in chlorophyte algae.</title>
        <authorList>
            <person name="Puginier C."/>
            <person name="Libourel C."/>
            <person name="Otte J."/>
            <person name="Skaloud P."/>
            <person name="Haon M."/>
            <person name="Grisel S."/>
            <person name="Petersen M."/>
            <person name="Berrin J.G."/>
            <person name="Delaux P.M."/>
            <person name="Dal Grande F."/>
            <person name="Keller J."/>
        </authorList>
    </citation>
    <scope>NUCLEOTIDE SEQUENCE [LARGE SCALE GENOMIC DNA]</scope>
    <source>
        <strain evidence="6 7">SAG 2145</strain>
    </source>
</reference>
<keyword evidence="7" id="KW-1185">Reference proteome</keyword>